<evidence type="ECO:0000256" key="2">
    <source>
        <dbReference type="ARBA" id="ARBA00022670"/>
    </source>
</evidence>
<protein>
    <recommendedName>
        <fullName evidence="9">Mitochondrial inner membrane protease ATP23</fullName>
    </recommendedName>
</protein>
<evidence type="ECO:0000256" key="3">
    <source>
        <dbReference type="ARBA" id="ARBA00022723"/>
    </source>
</evidence>
<gene>
    <name evidence="7" type="ORF">FRACYDRAFT_236628</name>
</gene>
<feature type="compositionally biased region" description="Low complexity" evidence="6">
    <location>
        <begin position="400"/>
        <end position="422"/>
    </location>
</feature>
<keyword evidence="8" id="KW-1185">Reference proteome</keyword>
<evidence type="ECO:0000256" key="6">
    <source>
        <dbReference type="SAM" id="MobiDB-lite"/>
    </source>
</evidence>
<feature type="compositionally biased region" description="Low complexity" evidence="6">
    <location>
        <begin position="318"/>
        <end position="338"/>
    </location>
</feature>
<proteinExistence type="inferred from homology"/>
<accession>A0A1E7FJJ7</accession>
<comment type="similarity">
    <text evidence="1">Belongs to the peptidase M76 family.</text>
</comment>
<dbReference type="GO" id="GO:0005739">
    <property type="term" value="C:mitochondrion"/>
    <property type="evidence" value="ECO:0007669"/>
    <property type="project" value="GOC"/>
</dbReference>
<dbReference type="KEGG" id="fcy:FRACYDRAFT_236628"/>
<dbReference type="GO" id="GO:0046872">
    <property type="term" value="F:metal ion binding"/>
    <property type="evidence" value="ECO:0007669"/>
    <property type="project" value="UniProtKB-KW"/>
</dbReference>
<organism evidence="7 8">
    <name type="scientific">Fragilariopsis cylindrus CCMP1102</name>
    <dbReference type="NCBI Taxonomy" id="635003"/>
    <lineage>
        <taxon>Eukaryota</taxon>
        <taxon>Sar</taxon>
        <taxon>Stramenopiles</taxon>
        <taxon>Ochrophyta</taxon>
        <taxon>Bacillariophyta</taxon>
        <taxon>Bacillariophyceae</taxon>
        <taxon>Bacillariophycidae</taxon>
        <taxon>Bacillariales</taxon>
        <taxon>Bacillariaceae</taxon>
        <taxon>Fragilariopsis</taxon>
    </lineage>
</organism>
<reference evidence="7 8" key="1">
    <citation type="submission" date="2016-09" db="EMBL/GenBank/DDBJ databases">
        <title>Extensive genetic diversity and differential bi-allelic expression allows diatom success in the polar Southern Ocean.</title>
        <authorList>
            <consortium name="DOE Joint Genome Institute"/>
            <person name="Mock T."/>
            <person name="Otillar R.P."/>
            <person name="Strauss J."/>
            <person name="Dupont C."/>
            <person name="Frickenhaus S."/>
            <person name="Maumus F."/>
            <person name="Mcmullan M."/>
            <person name="Sanges R."/>
            <person name="Schmutz J."/>
            <person name="Toseland A."/>
            <person name="Valas R."/>
            <person name="Veluchamy A."/>
            <person name="Ward B.J."/>
            <person name="Allen A."/>
            <person name="Barry K."/>
            <person name="Falciatore A."/>
            <person name="Ferrante M."/>
            <person name="Fortunato A.E."/>
            <person name="Gloeckner G."/>
            <person name="Gruber A."/>
            <person name="Hipkin R."/>
            <person name="Janech M."/>
            <person name="Kroth P."/>
            <person name="Leese F."/>
            <person name="Lindquist E."/>
            <person name="Lyon B.R."/>
            <person name="Martin J."/>
            <person name="Mayer C."/>
            <person name="Parker M."/>
            <person name="Quesneville H."/>
            <person name="Raymond J."/>
            <person name="Uhlig C."/>
            <person name="Valentin K.U."/>
            <person name="Worden A.Z."/>
            <person name="Armbrust E.V."/>
            <person name="Bowler C."/>
            <person name="Green B."/>
            <person name="Moulton V."/>
            <person name="Van Oosterhout C."/>
            <person name="Grigoriev I."/>
        </authorList>
    </citation>
    <scope>NUCLEOTIDE SEQUENCE [LARGE SCALE GENOMIC DNA]</scope>
    <source>
        <strain evidence="7 8">CCMP1102</strain>
    </source>
</reference>
<keyword evidence="5" id="KW-0482">Metalloprotease</keyword>
<feature type="compositionally biased region" description="Basic residues" evidence="6">
    <location>
        <begin position="82"/>
        <end position="109"/>
    </location>
</feature>
<dbReference type="AlphaFoldDB" id="A0A1E7FJJ7"/>
<dbReference type="OrthoDB" id="285308at2759"/>
<evidence type="ECO:0008006" key="9">
    <source>
        <dbReference type="Google" id="ProtNLM"/>
    </source>
</evidence>
<sequence>MTITNSLARSSCTKCVEVLQELVSGLQQDNAGENNNNYNTNKSNSNSNSNTKNEPPPLTLLKAIARSSHQQRNDYDQWGQQQRRRRDNNNRRNHHQHQHRHQQQHNNKPKKSEKLKIEEIENGIRLIIPVETTSPTLMKRWTQLVQIEEKDVNVRDNDNDTILIDGTTLATSIRIQNNNNNVVNYDNGDNNDNDGTTVDSSLNNDDTTTIDHLNDDTIIHNPLTIELHCRKCASTGPEAGARAFLMGPEPLSIVLCHNRINSDVDEIEEILTHELTHLYDVQTLQLDLTDCETVAYSEVRAAREAECSKYITNHRRQQNQQNQNQQQESNSNNKKNSNGNGIDTILPSIITESWSKAQHSYCVKNIALGAIQNMFPQRGVGKQCLNKVWEKAYKDHRPFNTTDRSTNTQRQQSRQQQQNNNNGREDRKDTAYNNTNTNYYKSSSSGTTTSHAGNVASGK</sequence>
<feature type="region of interest" description="Disordered" evidence="6">
    <location>
        <begin position="27"/>
        <end position="112"/>
    </location>
</feature>
<dbReference type="EMBL" id="KV784356">
    <property type="protein sequence ID" value="OEU18351.1"/>
    <property type="molecule type" value="Genomic_DNA"/>
</dbReference>
<evidence type="ECO:0000313" key="8">
    <source>
        <dbReference type="Proteomes" id="UP000095751"/>
    </source>
</evidence>
<keyword evidence="2" id="KW-0645">Protease</keyword>
<dbReference type="PANTHER" id="PTHR21711:SF0">
    <property type="entry name" value="MITOCHONDRIAL INNER MEMBRANE PROTEASE ATP23 HOMOLOG"/>
    <property type="match status" value="1"/>
</dbReference>
<feature type="compositionally biased region" description="Low complexity" evidence="6">
    <location>
        <begin position="432"/>
        <end position="450"/>
    </location>
</feature>
<dbReference type="Pfam" id="PF09768">
    <property type="entry name" value="Peptidase_M76"/>
    <property type="match status" value="1"/>
</dbReference>
<dbReference type="InParanoid" id="A0A1E7FJJ7"/>
<dbReference type="Proteomes" id="UP000095751">
    <property type="component" value="Unassembled WGS sequence"/>
</dbReference>
<evidence type="ECO:0000313" key="7">
    <source>
        <dbReference type="EMBL" id="OEU18351.1"/>
    </source>
</evidence>
<dbReference type="GO" id="GO:0004222">
    <property type="term" value="F:metalloendopeptidase activity"/>
    <property type="evidence" value="ECO:0007669"/>
    <property type="project" value="InterPro"/>
</dbReference>
<keyword evidence="3" id="KW-0479">Metal-binding</keyword>
<feature type="compositionally biased region" description="Low complexity" evidence="6">
    <location>
        <begin position="34"/>
        <end position="53"/>
    </location>
</feature>
<evidence type="ECO:0000256" key="1">
    <source>
        <dbReference type="ARBA" id="ARBA00009915"/>
    </source>
</evidence>
<dbReference type="InterPro" id="IPR019165">
    <property type="entry name" value="Peptidase_M76_ATP23"/>
</dbReference>
<dbReference type="GO" id="GO:0034982">
    <property type="term" value="P:mitochondrial protein processing"/>
    <property type="evidence" value="ECO:0007669"/>
    <property type="project" value="TreeGrafter"/>
</dbReference>
<dbReference type="PANTHER" id="PTHR21711">
    <property type="entry name" value="MITOCHONDRIAL INNER MEMBRANE PROTEASE"/>
    <property type="match status" value="1"/>
</dbReference>
<name>A0A1E7FJJ7_9STRA</name>
<dbReference type="GO" id="GO:0033615">
    <property type="term" value="P:mitochondrial proton-transporting ATP synthase complex assembly"/>
    <property type="evidence" value="ECO:0007669"/>
    <property type="project" value="TreeGrafter"/>
</dbReference>
<evidence type="ECO:0000256" key="4">
    <source>
        <dbReference type="ARBA" id="ARBA00022801"/>
    </source>
</evidence>
<feature type="region of interest" description="Disordered" evidence="6">
    <location>
        <begin position="315"/>
        <end position="343"/>
    </location>
</feature>
<keyword evidence="4" id="KW-0378">Hydrolase</keyword>
<evidence type="ECO:0000256" key="5">
    <source>
        <dbReference type="ARBA" id="ARBA00023049"/>
    </source>
</evidence>
<feature type="region of interest" description="Disordered" evidence="6">
    <location>
        <begin position="395"/>
        <end position="459"/>
    </location>
</feature>